<keyword evidence="2" id="KW-1185">Reference proteome</keyword>
<sequence>MRSKPAHYDATITLGKEWNFEGSKEQPEFVRSTKDNSLIPVFQDNDTVTIRLMDNRAGKRKYEIELDTDATFGHKLPFHKPHAALKFEYSPDDADPALNKLRIHNAAPHNPHHSARWSLNIGPCGEKKIDPEFQVGPGNSSEGQPG</sequence>
<dbReference type="EMBL" id="WWCN01000002">
    <property type="protein sequence ID" value="MYM21860.1"/>
    <property type="molecule type" value="Genomic_DNA"/>
</dbReference>
<accession>A0A6L8K3R0</accession>
<comment type="caution">
    <text evidence="1">The sequence shown here is derived from an EMBL/GenBank/DDBJ whole genome shotgun (WGS) entry which is preliminary data.</text>
</comment>
<evidence type="ECO:0000313" key="1">
    <source>
        <dbReference type="EMBL" id="MYM21860.1"/>
    </source>
</evidence>
<proteinExistence type="predicted"/>
<protein>
    <submittedName>
        <fullName evidence="1">Uncharacterized protein</fullName>
    </submittedName>
</protein>
<evidence type="ECO:0000313" key="2">
    <source>
        <dbReference type="Proteomes" id="UP000479335"/>
    </source>
</evidence>
<dbReference type="Proteomes" id="UP000479335">
    <property type="component" value="Unassembled WGS sequence"/>
</dbReference>
<reference evidence="1 2" key="1">
    <citation type="submission" date="2019-12" db="EMBL/GenBank/DDBJ databases">
        <title>Novel species isolated from a subtropical stream in China.</title>
        <authorList>
            <person name="Lu H."/>
        </authorList>
    </citation>
    <scope>NUCLEOTIDE SEQUENCE [LARGE SCALE GENOMIC DNA]</scope>
    <source>
        <strain evidence="1 2">FT135W</strain>
    </source>
</reference>
<gene>
    <name evidence="1" type="ORF">GTP46_04240</name>
</gene>
<organism evidence="1 2">
    <name type="scientific">Duganella flavida</name>
    <dbReference type="NCBI Taxonomy" id="2692175"/>
    <lineage>
        <taxon>Bacteria</taxon>
        <taxon>Pseudomonadati</taxon>
        <taxon>Pseudomonadota</taxon>
        <taxon>Betaproteobacteria</taxon>
        <taxon>Burkholderiales</taxon>
        <taxon>Oxalobacteraceae</taxon>
        <taxon>Telluria group</taxon>
        <taxon>Duganella</taxon>
    </lineage>
</organism>
<dbReference type="AlphaFoldDB" id="A0A6L8K3R0"/>
<name>A0A6L8K3R0_9BURK</name>
<dbReference type="RefSeq" id="WP_161005365.1">
    <property type="nucleotide sequence ID" value="NZ_WWCN01000002.1"/>
</dbReference>